<dbReference type="VEuPathDB" id="VectorBase:ASTE000827"/>
<feature type="compositionally biased region" description="Low complexity" evidence="7">
    <location>
        <begin position="269"/>
        <end position="291"/>
    </location>
</feature>
<feature type="transmembrane region" description="Helical" evidence="8">
    <location>
        <begin position="801"/>
        <end position="825"/>
    </location>
</feature>
<feature type="transmembrane region" description="Helical" evidence="8">
    <location>
        <begin position="496"/>
        <end position="517"/>
    </location>
</feature>
<dbReference type="InterPro" id="IPR044775">
    <property type="entry name" value="MFS_ERD6/Tret1-like"/>
</dbReference>
<evidence type="ECO:0000256" key="7">
    <source>
        <dbReference type="SAM" id="MobiDB-lite"/>
    </source>
</evidence>
<feature type="compositionally biased region" description="Polar residues" evidence="7">
    <location>
        <begin position="259"/>
        <end position="268"/>
    </location>
</feature>
<proteinExistence type="predicted"/>
<feature type="transmembrane region" description="Helical" evidence="8">
    <location>
        <begin position="689"/>
        <end position="715"/>
    </location>
</feature>
<dbReference type="InterPro" id="IPR003663">
    <property type="entry name" value="Sugar/inositol_transpt"/>
</dbReference>
<comment type="subcellular location">
    <subcellularLocation>
        <location evidence="1">Cell membrane</location>
        <topology evidence="1">Multi-pass membrane protein</topology>
    </subcellularLocation>
</comment>
<keyword evidence="4 8" id="KW-1133">Transmembrane helix</keyword>
<dbReference type="PROSITE" id="PS50850">
    <property type="entry name" value="MFS"/>
    <property type="match status" value="1"/>
</dbReference>
<keyword evidence="2" id="KW-1003">Cell membrane</keyword>
<evidence type="ECO:0000256" key="6">
    <source>
        <dbReference type="ARBA" id="ARBA00023180"/>
    </source>
</evidence>
<keyword evidence="5 8" id="KW-0472">Membrane</keyword>
<feature type="transmembrane region" description="Helical" evidence="8">
    <location>
        <begin position="529"/>
        <end position="551"/>
    </location>
</feature>
<keyword evidence="6" id="KW-0325">Glycoprotein</keyword>
<evidence type="ECO:0000313" key="11">
    <source>
        <dbReference type="Proteomes" id="UP000076408"/>
    </source>
</evidence>
<feature type="transmembrane region" description="Helical" evidence="8">
    <location>
        <begin position="557"/>
        <end position="575"/>
    </location>
</feature>
<feature type="transmembrane region" description="Helical" evidence="8">
    <location>
        <begin position="472"/>
        <end position="490"/>
    </location>
</feature>
<dbReference type="InterPro" id="IPR036259">
    <property type="entry name" value="MFS_trans_sf"/>
</dbReference>
<dbReference type="InterPro" id="IPR020846">
    <property type="entry name" value="MFS_dom"/>
</dbReference>
<evidence type="ECO:0000259" key="9">
    <source>
        <dbReference type="PROSITE" id="PS50850"/>
    </source>
</evidence>
<dbReference type="GO" id="GO:0051119">
    <property type="term" value="F:sugar transmembrane transporter activity"/>
    <property type="evidence" value="ECO:0007669"/>
    <property type="project" value="InterPro"/>
</dbReference>
<dbReference type="PANTHER" id="PTHR48021:SF34">
    <property type="entry name" value="FACILITATED TREHALOSE TRANSPORTER TRET1-2 HOMOLOG-LIKE PROTEIN"/>
    <property type="match status" value="1"/>
</dbReference>
<dbReference type="OMA" id="TGYYADY"/>
<evidence type="ECO:0000256" key="2">
    <source>
        <dbReference type="ARBA" id="ARBA00022475"/>
    </source>
</evidence>
<dbReference type="GO" id="GO:0005886">
    <property type="term" value="C:plasma membrane"/>
    <property type="evidence" value="ECO:0007669"/>
    <property type="project" value="UniProtKB-SubCell"/>
</dbReference>
<dbReference type="PANTHER" id="PTHR48021">
    <property type="match status" value="1"/>
</dbReference>
<keyword evidence="3 8" id="KW-0812">Transmembrane</keyword>
<feature type="transmembrane region" description="Helical" evidence="8">
    <location>
        <begin position="445"/>
        <end position="465"/>
    </location>
</feature>
<reference evidence="11" key="1">
    <citation type="journal article" date="2014" name="Genome Biol.">
        <title>Genome analysis of a major urban malaria vector mosquito, Anopheles stephensi.</title>
        <authorList>
            <person name="Jiang X."/>
            <person name="Peery A."/>
            <person name="Hall A.B."/>
            <person name="Sharma A."/>
            <person name="Chen X.G."/>
            <person name="Waterhouse R.M."/>
            <person name="Komissarov A."/>
            <person name="Riehle M.M."/>
            <person name="Shouche Y."/>
            <person name="Sharakhova M.V."/>
            <person name="Lawson D."/>
            <person name="Pakpour N."/>
            <person name="Arensburger P."/>
            <person name="Davidson V.L."/>
            <person name="Eiglmeier K."/>
            <person name="Emrich S."/>
            <person name="George P."/>
            <person name="Kennedy R.C."/>
            <person name="Mane S.P."/>
            <person name="Maslen G."/>
            <person name="Oringanje C."/>
            <person name="Qi Y."/>
            <person name="Settlage R."/>
            <person name="Tojo M."/>
            <person name="Tubio J.M."/>
            <person name="Unger M.F."/>
            <person name="Wang B."/>
            <person name="Vernick K.D."/>
            <person name="Ribeiro J.M."/>
            <person name="James A.A."/>
            <person name="Michel K."/>
            <person name="Riehle M.A."/>
            <person name="Luckhart S."/>
            <person name="Sharakhov I.V."/>
            <person name="Tu Z."/>
        </authorList>
    </citation>
    <scope>NUCLEOTIDE SEQUENCE [LARGE SCALE GENOMIC DNA]</scope>
    <source>
        <strain evidence="11">Indian</strain>
    </source>
</reference>
<organism evidence="10 11">
    <name type="scientific">Anopheles stephensi</name>
    <name type="common">Indo-Pakistan malaria mosquito</name>
    <dbReference type="NCBI Taxonomy" id="30069"/>
    <lineage>
        <taxon>Eukaryota</taxon>
        <taxon>Metazoa</taxon>
        <taxon>Ecdysozoa</taxon>
        <taxon>Arthropoda</taxon>
        <taxon>Hexapoda</taxon>
        <taxon>Insecta</taxon>
        <taxon>Pterygota</taxon>
        <taxon>Neoptera</taxon>
        <taxon>Endopterygota</taxon>
        <taxon>Diptera</taxon>
        <taxon>Nematocera</taxon>
        <taxon>Culicoidea</taxon>
        <taxon>Culicidae</taxon>
        <taxon>Anophelinae</taxon>
        <taxon>Anopheles</taxon>
    </lineage>
</organism>
<feature type="transmembrane region" description="Helical" evidence="8">
    <location>
        <begin position="837"/>
        <end position="858"/>
    </location>
</feature>
<keyword evidence="11" id="KW-1185">Reference proteome</keyword>
<evidence type="ECO:0000313" key="10">
    <source>
        <dbReference type="EnsemblMetazoa" id="ASTEI06584-PA"/>
    </source>
</evidence>
<dbReference type="InterPro" id="IPR050549">
    <property type="entry name" value="MFS_Trehalose_Transporter"/>
</dbReference>
<dbReference type="EnsemblMetazoa" id="ASTEI06584-RA">
    <property type="protein sequence ID" value="ASTEI06584-PA"/>
    <property type="gene ID" value="ASTEI06584"/>
</dbReference>
<protein>
    <recommendedName>
        <fullName evidence="9">Major facilitator superfamily (MFS) profile domain-containing protein</fullName>
    </recommendedName>
</protein>
<dbReference type="InterPro" id="IPR005828">
    <property type="entry name" value="MFS_sugar_transport-like"/>
</dbReference>
<dbReference type="Gene3D" id="1.20.1250.20">
    <property type="entry name" value="MFS general substrate transporter like domains"/>
    <property type="match status" value="2"/>
</dbReference>
<feature type="transmembrane region" description="Helical" evidence="8">
    <location>
        <begin position="727"/>
        <end position="746"/>
    </location>
</feature>
<feature type="transmembrane region" description="Helical" evidence="8">
    <location>
        <begin position="870"/>
        <end position="889"/>
    </location>
</feature>
<reference evidence="10" key="2">
    <citation type="submission" date="2020-05" db="UniProtKB">
        <authorList>
            <consortium name="EnsemblMetazoa"/>
        </authorList>
    </citation>
    <scope>IDENTIFICATION</scope>
    <source>
        <strain evidence="10">Indian</strain>
    </source>
</reference>
<evidence type="ECO:0000256" key="3">
    <source>
        <dbReference type="ARBA" id="ARBA00022692"/>
    </source>
</evidence>
<dbReference type="STRING" id="30069.A0A182YDP8"/>
<dbReference type="SUPFAM" id="SSF103473">
    <property type="entry name" value="MFS general substrate transporter"/>
    <property type="match status" value="1"/>
</dbReference>
<feature type="domain" description="Major facilitator superfamily (MFS) profile" evidence="9">
    <location>
        <begin position="397"/>
        <end position="892"/>
    </location>
</feature>
<accession>A0A182YDP8</accession>
<dbReference type="VEuPathDB" id="VectorBase:ASTEI06584"/>
<evidence type="ECO:0000256" key="1">
    <source>
        <dbReference type="ARBA" id="ARBA00004651"/>
    </source>
</evidence>
<evidence type="ECO:0000256" key="4">
    <source>
        <dbReference type="ARBA" id="ARBA00022989"/>
    </source>
</evidence>
<dbReference type="PRINTS" id="PR00171">
    <property type="entry name" value="SUGRTRNSPORT"/>
</dbReference>
<dbReference type="AlphaFoldDB" id="A0A182YDP8"/>
<feature type="region of interest" description="Disordered" evidence="7">
    <location>
        <begin position="1"/>
        <end position="34"/>
    </location>
</feature>
<dbReference type="Proteomes" id="UP000076408">
    <property type="component" value="Unassembled WGS sequence"/>
</dbReference>
<dbReference type="Pfam" id="PF00083">
    <property type="entry name" value="Sugar_tr"/>
    <property type="match status" value="2"/>
</dbReference>
<evidence type="ECO:0000256" key="8">
    <source>
        <dbReference type="SAM" id="Phobius"/>
    </source>
</evidence>
<dbReference type="CDD" id="cd17358">
    <property type="entry name" value="MFS_GLUT6_8_Class3_like"/>
    <property type="match status" value="1"/>
</dbReference>
<sequence>MQPHDQLPHLPKPVDHYPQQHHHHGTGGLHHINEPVHASNANRYGHNLLRYDPGSNPSSQTGYYADYYHSYHQPLPVRPYRVPGAQHARSLHDPTPTTRSVSERLNNYDYRTAERNRVALYGYTTDPDTRAVRGPVGGILKNNINTTGNYHQLPHPAASHRPYPLAYDLKQQYEQRNNAPNDPCRASHGVKNTNSTVDHGYNVNYSLNFTKNQYNILISPPLHPDLGPRVAVPPYEEHPTSRADSSRAKYYNHREQPYPKTSNQAKQNGTKPSGRQQQQQQQKQPKSSEQPGVILSEKQLLAQQEELLAGKMQREEIIIEHSQLMGGDGTGPGAIIHPGGGGQLPYDQPRRDGAASGVASKGLGAFSVLTQGHHFTQVSGVDPMTEIRLGAINYIIAALAVSLGPLAAGLGKGYSSPAIDNLQELQNMKRGNYTHFSVNDQQVSWIASLSLLGALFGGMFGGLAMQYGRKRVLTLMSLPFSISWILTMFAKSVETMFFTAFVGGFCCAIVSTVAQVYVSEIASPDIRGFLSAIQKIAGHFGMLISYLLGAYLDWRQLAMLIAMAPIMLFISVIYIPETPSFLVLRGCDDEAHRSLQWLRGPHKNVELELDTIRSNVRTTRMNLLNRINTSSTANGAVGTGVTIDGATGQSIPLGDHRRGLRYYIEMISFEAIVSNVKSVLRNARLVKPILITCGLMIFQRFTGASSFNFYAVTIFRKTFAGMNPHGAAIAVGFVQLLASMLSGLLIDTVGRIPLLIVSSIFMSLALAGFGSCVYYGETSKMLIAEGGALSDVSMATGQNDWIPLLCVLVFTVAFALGISPISWLLVGELFPLEYRAVGSSIATSFSYFCAFLSVKTFVDFQSFLGLHGTFWLYACISCVGLFFVIMVVPETKGRDLEEMDPRYVRTLTINR</sequence>
<dbReference type="VEuPathDB" id="VectorBase:ASTEI20_032484"/>
<evidence type="ECO:0000256" key="5">
    <source>
        <dbReference type="ARBA" id="ARBA00023136"/>
    </source>
</evidence>
<name>A0A182YDP8_ANOST</name>
<feature type="region of interest" description="Disordered" evidence="7">
    <location>
        <begin position="228"/>
        <end position="291"/>
    </location>
</feature>
<feature type="transmembrane region" description="Helical" evidence="8">
    <location>
        <begin position="753"/>
        <end position="776"/>
    </location>
</feature>
<feature type="compositionally biased region" description="Basic and acidic residues" evidence="7">
    <location>
        <begin position="235"/>
        <end position="257"/>
    </location>
</feature>